<comment type="similarity">
    <text evidence="2">Belongs to the outer membrane factor (OMF) (TC 1.B.17) family.</text>
</comment>
<dbReference type="GO" id="GO:0015288">
    <property type="term" value="F:porin activity"/>
    <property type="evidence" value="ECO:0007669"/>
    <property type="project" value="TreeGrafter"/>
</dbReference>
<evidence type="ECO:0000313" key="11">
    <source>
        <dbReference type="Proteomes" id="UP000199058"/>
    </source>
</evidence>
<evidence type="ECO:0000256" key="7">
    <source>
        <dbReference type="ARBA" id="ARBA00023237"/>
    </source>
</evidence>
<dbReference type="InterPro" id="IPR051906">
    <property type="entry name" value="TolC-like"/>
</dbReference>
<dbReference type="Proteomes" id="UP000199058">
    <property type="component" value="Unassembled WGS sequence"/>
</dbReference>
<proteinExistence type="inferred from homology"/>
<dbReference type="InterPro" id="IPR003423">
    <property type="entry name" value="OMP_efflux"/>
</dbReference>
<evidence type="ECO:0000313" key="10">
    <source>
        <dbReference type="EMBL" id="SFC48697.1"/>
    </source>
</evidence>
<dbReference type="InterPro" id="IPR010130">
    <property type="entry name" value="T1SS_OMP_TolC"/>
</dbReference>
<dbReference type="SUPFAM" id="SSF56954">
    <property type="entry name" value="Outer membrane efflux proteins (OEP)"/>
    <property type="match status" value="1"/>
</dbReference>
<feature type="coiled-coil region" evidence="8">
    <location>
        <begin position="134"/>
        <end position="164"/>
    </location>
</feature>
<dbReference type="PANTHER" id="PTHR30026:SF20">
    <property type="entry name" value="OUTER MEMBRANE PROTEIN TOLC"/>
    <property type="match status" value="1"/>
</dbReference>
<reference evidence="10 11" key="1">
    <citation type="submission" date="2016-10" db="EMBL/GenBank/DDBJ databases">
        <authorList>
            <person name="de Groot N.N."/>
        </authorList>
    </citation>
    <scope>NUCLEOTIDE SEQUENCE [LARGE SCALE GENOMIC DNA]</scope>
    <source>
        <strain evidence="10 11">DSM 18438</strain>
    </source>
</reference>
<evidence type="ECO:0000256" key="2">
    <source>
        <dbReference type="ARBA" id="ARBA00007613"/>
    </source>
</evidence>
<dbReference type="NCBIfam" id="TIGR01844">
    <property type="entry name" value="type_I_sec_TolC"/>
    <property type="match status" value="1"/>
</dbReference>
<keyword evidence="4" id="KW-1134">Transmembrane beta strand</keyword>
<gene>
    <name evidence="10" type="ORF">SAMN05660443_2838</name>
</gene>
<evidence type="ECO:0000256" key="8">
    <source>
        <dbReference type="SAM" id="Coils"/>
    </source>
</evidence>
<comment type="subcellular location">
    <subcellularLocation>
        <location evidence="1">Cell outer membrane</location>
    </subcellularLocation>
</comment>
<evidence type="ECO:0000256" key="1">
    <source>
        <dbReference type="ARBA" id="ARBA00004442"/>
    </source>
</evidence>
<dbReference type="EMBL" id="FOLH01000007">
    <property type="protein sequence ID" value="SFC48697.1"/>
    <property type="molecule type" value="Genomic_DNA"/>
</dbReference>
<dbReference type="GO" id="GO:0015562">
    <property type="term" value="F:efflux transmembrane transporter activity"/>
    <property type="evidence" value="ECO:0007669"/>
    <property type="project" value="InterPro"/>
</dbReference>
<dbReference type="AlphaFoldDB" id="A0A1I1JJH6"/>
<keyword evidence="7" id="KW-0998">Cell outer membrane</keyword>
<dbReference type="OrthoDB" id="9813458at2"/>
<feature type="signal peptide" evidence="9">
    <location>
        <begin position="1"/>
        <end position="21"/>
    </location>
</feature>
<evidence type="ECO:0000256" key="4">
    <source>
        <dbReference type="ARBA" id="ARBA00022452"/>
    </source>
</evidence>
<keyword evidence="5" id="KW-0812">Transmembrane</keyword>
<keyword evidence="6" id="KW-0472">Membrane</keyword>
<name>A0A1I1JJH6_9GAMM</name>
<accession>A0A1I1JJH6</accession>
<evidence type="ECO:0000256" key="9">
    <source>
        <dbReference type="SAM" id="SignalP"/>
    </source>
</evidence>
<dbReference type="STRING" id="1122252.SAMN05660443_2838"/>
<keyword evidence="9" id="KW-0732">Signal</keyword>
<dbReference type="PANTHER" id="PTHR30026">
    <property type="entry name" value="OUTER MEMBRANE PROTEIN TOLC"/>
    <property type="match status" value="1"/>
</dbReference>
<dbReference type="Pfam" id="PF02321">
    <property type="entry name" value="OEP"/>
    <property type="match status" value="2"/>
</dbReference>
<keyword evidence="11" id="KW-1185">Reference proteome</keyword>
<evidence type="ECO:0000256" key="6">
    <source>
        <dbReference type="ARBA" id="ARBA00023136"/>
    </source>
</evidence>
<feature type="chain" id="PRO_5011675542" evidence="9">
    <location>
        <begin position="22"/>
        <end position="433"/>
    </location>
</feature>
<dbReference type="Gene3D" id="1.20.1600.10">
    <property type="entry name" value="Outer membrane efflux proteins (OEP)"/>
    <property type="match status" value="1"/>
</dbReference>
<protein>
    <submittedName>
        <fullName evidence="10">Outer membrane protein</fullName>
    </submittedName>
</protein>
<evidence type="ECO:0000256" key="3">
    <source>
        <dbReference type="ARBA" id="ARBA00022448"/>
    </source>
</evidence>
<dbReference type="GO" id="GO:0009279">
    <property type="term" value="C:cell outer membrane"/>
    <property type="evidence" value="ECO:0007669"/>
    <property type="project" value="UniProtKB-SubCell"/>
</dbReference>
<evidence type="ECO:0000256" key="5">
    <source>
        <dbReference type="ARBA" id="ARBA00022692"/>
    </source>
</evidence>
<keyword evidence="8" id="KW-0175">Coiled coil</keyword>
<dbReference type="GO" id="GO:1990281">
    <property type="term" value="C:efflux pump complex"/>
    <property type="evidence" value="ECO:0007669"/>
    <property type="project" value="TreeGrafter"/>
</dbReference>
<organism evidence="10 11">
    <name type="scientific">Marinospirillum celere</name>
    <dbReference type="NCBI Taxonomy" id="1122252"/>
    <lineage>
        <taxon>Bacteria</taxon>
        <taxon>Pseudomonadati</taxon>
        <taxon>Pseudomonadota</taxon>
        <taxon>Gammaproteobacteria</taxon>
        <taxon>Oceanospirillales</taxon>
        <taxon>Oceanospirillaceae</taxon>
        <taxon>Marinospirillum</taxon>
    </lineage>
</organism>
<feature type="coiled-coil region" evidence="8">
    <location>
        <begin position="28"/>
        <end position="58"/>
    </location>
</feature>
<sequence>MYLRRILAGLAILMLASTLQAAKLMQVYEDALQEDAELAIEKARLEQARAQMRQADSALLPSITASGDWRRQDPDGQDADTNLALTLEAQQVLFSGQAWYGRTAAAQAFSVAEAQYRDAEQELLLRASEAYFSVLRAEDNLRTLEAEERAIQRQLEQVREQHEVGLIAITDVLEAQAAFDSVRAARIGAEGALMISYEDLEQLTGQRYDRVATLNPEMPITEPVPSDRQTWVDEALYNNLVLRQAEAQIQAAEQSLKGNRAGHWPTVAAYGSYYTDNSEPSAVGGRPDSVTVFGIRAEVELYGGGRTSAQIREGSFALEEARSGGDLARRQILQQTRSLFTQVNTDVLTVQARQQAIRSAESALEATRSGYEVGTRNIVDVLNAERALWSAIRDHDAARYDYVVNQLRLKRVAGKLTVADLRELNTWLQSTES</sequence>
<keyword evidence="3" id="KW-0813">Transport</keyword>